<evidence type="ECO:0000313" key="7">
    <source>
        <dbReference type="EMBL" id="RWS18746.1"/>
    </source>
</evidence>
<keyword evidence="5" id="KW-0539">Nucleus</keyword>
<feature type="non-terminal residue" evidence="7">
    <location>
        <position position="1"/>
    </location>
</feature>
<dbReference type="AlphaFoldDB" id="A0A443RTR1"/>
<dbReference type="STRING" id="299467.A0A443RTR1"/>
<comment type="caution">
    <text evidence="7">The sequence shown here is derived from an EMBL/GenBank/DDBJ whole genome shotgun (WGS) entry which is preliminary data.</text>
</comment>
<sequence length="141" mass="15344">IGNWIKTALEEVILTNVHPHTIISIIVQEVENDGAVLAAAVNSTCCALLDAGIPMKCLIAAMSVTIATDGSLILDSRHKEGDEFQAMLTFAFESLNCKIISVTTQGSFTEKQFKKCAKLCATAAKGIFEFYENSIKQRFRA</sequence>
<dbReference type="SUPFAM" id="SSF54211">
    <property type="entry name" value="Ribosomal protein S5 domain 2-like"/>
    <property type="match status" value="1"/>
</dbReference>
<evidence type="ECO:0000256" key="1">
    <source>
        <dbReference type="ARBA" id="ARBA00004123"/>
    </source>
</evidence>
<evidence type="ECO:0000313" key="8">
    <source>
        <dbReference type="Proteomes" id="UP000288716"/>
    </source>
</evidence>
<dbReference type="InterPro" id="IPR050080">
    <property type="entry name" value="RNase_PH"/>
</dbReference>
<evidence type="ECO:0000256" key="2">
    <source>
        <dbReference type="ARBA" id="ARBA00006678"/>
    </source>
</evidence>
<organism evidence="7 8">
    <name type="scientific">Leptotrombidium deliense</name>
    <dbReference type="NCBI Taxonomy" id="299467"/>
    <lineage>
        <taxon>Eukaryota</taxon>
        <taxon>Metazoa</taxon>
        <taxon>Ecdysozoa</taxon>
        <taxon>Arthropoda</taxon>
        <taxon>Chelicerata</taxon>
        <taxon>Arachnida</taxon>
        <taxon>Acari</taxon>
        <taxon>Acariformes</taxon>
        <taxon>Trombidiformes</taxon>
        <taxon>Prostigmata</taxon>
        <taxon>Anystina</taxon>
        <taxon>Parasitengona</taxon>
        <taxon>Trombiculoidea</taxon>
        <taxon>Trombiculidae</taxon>
        <taxon>Leptotrombidium</taxon>
    </lineage>
</organism>
<evidence type="ECO:0000256" key="3">
    <source>
        <dbReference type="ARBA" id="ARBA00022552"/>
    </source>
</evidence>
<dbReference type="PANTHER" id="PTHR11953:SF1">
    <property type="entry name" value="EXOSOME COMPLEX COMPONENT RRP46"/>
    <property type="match status" value="1"/>
</dbReference>
<gene>
    <name evidence="7" type="ORF">B4U80_03880</name>
</gene>
<dbReference type="GO" id="GO:0000177">
    <property type="term" value="C:cytoplasmic exosome (RNase complex)"/>
    <property type="evidence" value="ECO:0007669"/>
    <property type="project" value="TreeGrafter"/>
</dbReference>
<reference evidence="7 8" key="1">
    <citation type="journal article" date="2018" name="Gigascience">
        <title>Genomes of trombidid mites reveal novel predicted allergens and laterally-transferred genes associated with secondary metabolism.</title>
        <authorList>
            <person name="Dong X."/>
            <person name="Chaisiri K."/>
            <person name="Xia D."/>
            <person name="Armstrong S.D."/>
            <person name="Fang Y."/>
            <person name="Donnelly M.J."/>
            <person name="Kadowaki T."/>
            <person name="McGarry J.W."/>
            <person name="Darby A.C."/>
            <person name="Makepeace B.L."/>
        </authorList>
    </citation>
    <scope>NUCLEOTIDE SEQUENCE [LARGE SCALE GENOMIC DNA]</scope>
    <source>
        <strain evidence="7">UoL-UT</strain>
    </source>
</reference>
<dbReference type="GO" id="GO:0000176">
    <property type="term" value="C:nuclear exosome (RNase complex)"/>
    <property type="evidence" value="ECO:0007669"/>
    <property type="project" value="TreeGrafter"/>
</dbReference>
<feature type="domain" description="Exoribonuclease phosphorolytic" evidence="6">
    <location>
        <begin position="3"/>
        <end position="54"/>
    </location>
</feature>
<dbReference type="InterPro" id="IPR027408">
    <property type="entry name" value="PNPase/RNase_PH_dom_sf"/>
</dbReference>
<dbReference type="PANTHER" id="PTHR11953">
    <property type="entry name" value="EXOSOME COMPLEX COMPONENT"/>
    <property type="match status" value="1"/>
</dbReference>
<dbReference type="InterPro" id="IPR020568">
    <property type="entry name" value="Ribosomal_Su5_D2-typ_SF"/>
</dbReference>
<evidence type="ECO:0000256" key="5">
    <source>
        <dbReference type="ARBA" id="ARBA00023242"/>
    </source>
</evidence>
<dbReference type="GO" id="GO:0071028">
    <property type="term" value="P:nuclear mRNA surveillance"/>
    <property type="evidence" value="ECO:0007669"/>
    <property type="project" value="TreeGrafter"/>
</dbReference>
<dbReference type="GO" id="GO:0006364">
    <property type="term" value="P:rRNA processing"/>
    <property type="evidence" value="ECO:0007669"/>
    <property type="project" value="UniProtKB-KW"/>
</dbReference>
<dbReference type="VEuPathDB" id="VectorBase:LDEU013294"/>
<feature type="non-terminal residue" evidence="7">
    <location>
        <position position="141"/>
    </location>
</feature>
<proteinExistence type="inferred from homology"/>
<keyword evidence="4" id="KW-0271">Exosome</keyword>
<comment type="similarity">
    <text evidence="2">Belongs to the RNase PH family.</text>
</comment>
<dbReference type="InterPro" id="IPR001247">
    <property type="entry name" value="ExoRNase_PH_dom1"/>
</dbReference>
<dbReference type="EMBL" id="NCKV01035027">
    <property type="protein sequence ID" value="RWS18746.1"/>
    <property type="molecule type" value="Genomic_DNA"/>
</dbReference>
<dbReference type="GO" id="GO:0003723">
    <property type="term" value="F:RNA binding"/>
    <property type="evidence" value="ECO:0007669"/>
    <property type="project" value="TreeGrafter"/>
</dbReference>
<dbReference type="GO" id="GO:0034475">
    <property type="term" value="P:U4 snRNA 3'-end processing"/>
    <property type="evidence" value="ECO:0007669"/>
    <property type="project" value="TreeGrafter"/>
</dbReference>
<dbReference type="SUPFAM" id="SSF55666">
    <property type="entry name" value="Ribonuclease PH domain 2-like"/>
    <property type="match status" value="1"/>
</dbReference>
<protein>
    <submittedName>
        <fullName evidence="7">Exosome complex component RRP46-like protein</fullName>
    </submittedName>
</protein>
<dbReference type="Proteomes" id="UP000288716">
    <property type="component" value="Unassembled WGS sequence"/>
</dbReference>
<comment type="subcellular location">
    <subcellularLocation>
        <location evidence="1">Nucleus</location>
    </subcellularLocation>
</comment>
<name>A0A443RTR1_9ACAR</name>
<evidence type="ECO:0000259" key="6">
    <source>
        <dbReference type="Pfam" id="PF01138"/>
    </source>
</evidence>
<dbReference type="Pfam" id="PF01138">
    <property type="entry name" value="RNase_PH"/>
    <property type="match status" value="1"/>
</dbReference>
<dbReference type="GO" id="GO:0071051">
    <property type="term" value="P:poly(A)-dependent snoRNA 3'-end processing"/>
    <property type="evidence" value="ECO:0007669"/>
    <property type="project" value="TreeGrafter"/>
</dbReference>
<dbReference type="OrthoDB" id="27298at2759"/>
<dbReference type="GO" id="GO:0005730">
    <property type="term" value="C:nucleolus"/>
    <property type="evidence" value="ECO:0007669"/>
    <property type="project" value="TreeGrafter"/>
</dbReference>
<keyword evidence="8" id="KW-1185">Reference proteome</keyword>
<accession>A0A443RTR1</accession>
<evidence type="ECO:0000256" key="4">
    <source>
        <dbReference type="ARBA" id="ARBA00022835"/>
    </source>
</evidence>
<dbReference type="InterPro" id="IPR036345">
    <property type="entry name" value="ExoRNase_PH_dom2_sf"/>
</dbReference>
<dbReference type="GO" id="GO:0016075">
    <property type="term" value="P:rRNA catabolic process"/>
    <property type="evidence" value="ECO:0007669"/>
    <property type="project" value="TreeGrafter"/>
</dbReference>
<keyword evidence="3" id="KW-0698">rRNA processing</keyword>
<dbReference type="Gene3D" id="3.30.230.70">
    <property type="entry name" value="GHMP Kinase, N-terminal domain"/>
    <property type="match status" value="1"/>
</dbReference>